<feature type="binding site" evidence="2">
    <location>
        <position position="114"/>
    </location>
    <ligand>
        <name>Fe cation</name>
        <dbReference type="ChEBI" id="CHEBI:24875"/>
    </ligand>
</feature>
<dbReference type="CDD" id="cd00487">
    <property type="entry name" value="Pep_deformylase"/>
    <property type="match status" value="1"/>
</dbReference>
<keyword evidence="4" id="KW-1185">Reference proteome</keyword>
<dbReference type="GO" id="GO:0042586">
    <property type="term" value="F:peptide deformylase activity"/>
    <property type="evidence" value="ECO:0007669"/>
    <property type="project" value="UniProtKB-UniRule"/>
</dbReference>
<evidence type="ECO:0000313" key="4">
    <source>
        <dbReference type="Proteomes" id="UP000031258"/>
    </source>
</evidence>
<dbReference type="PIRSF" id="PIRSF004749">
    <property type="entry name" value="Pep_def"/>
    <property type="match status" value="1"/>
</dbReference>
<dbReference type="Pfam" id="PF01327">
    <property type="entry name" value="Pep_deformylase"/>
    <property type="match status" value="1"/>
</dbReference>
<evidence type="ECO:0000256" key="1">
    <source>
        <dbReference type="ARBA" id="ARBA00010759"/>
    </source>
</evidence>
<dbReference type="PATRIC" id="fig|86105.3.peg.110"/>
<sequence length="200" mass="22756">MIIMDTITQAKPYNLVLVPDVRLNQKSVDVLEINDEIKECMDRLLATIHANQGIGISAVQVGIMKRIVVIDIDGVHKKLEQDHIPGMHGGKPLYMVNPELIEKSTELETMDEGCMSVPNVYVNVTRSAEIKVKYLDYEGKEQTLKVEKGLLSACIQHEIDHTNGVIILDYLSPLKRQMQMKKVEKYKKLLQRTEEKENLS</sequence>
<keyword evidence="2" id="KW-0408">Iron</keyword>
<keyword evidence="2" id="KW-0648">Protein biosynthesis</keyword>
<evidence type="ECO:0000313" key="3">
    <source>
        <dbReference type="EMBL" id="KIE06110.1"/>
    </source>
</evidence>
<comment type="caution">
    <text evidence="3">The sequence shown here is derived from an EMBL/GenBank/DDBJ whole genome shotgun (WGS) entry which is preliminary data.</text>
</comment>
<keyword evidence="2 3" id="KW-0378">Hydrolase</keyword>
<dbReference type="NCBIfam" id="NF001159">
    <property type="entry name" value="PRK00150.1-3"/>
    <property type="match status" value="1"/>
</dbReference>
<reference evidence="3 4" key="1">
    <citation type="submission" date="2014-11" db="EMBL/GenBank/DDBJ databases">
        <title>A Rickettsiales Symbiont of Amoebae With Ancient Features.</title>
        <authorList>
            <person name="Schulz F."/>
            <person name="Martijn J."/>
            <person name="Wascher F."/>
            <person name="Kostanjsek R."/>
            <person name="Ettema T.J."/>
            <person name="Horn M."/>
        </authorList>
    </citation>
    <scope>NUCLEOTIDE SEQUENCE [LARGE SCALE GENOMIC DNA]</scope>
    <source>
        <strain evidence="3 4">UWC36</strain>
    </source>
</reference>
<dbReference type="Proteomes" id="UP000031258">
    <property type="component" value="Unassembled WGS sequence"/>
</dbReference>
<dbReference type="PANTHER" id="PTHR10458">
    <property type="entry name" value="PEPTIDE DEFORMYLASE"/>
    <property type="match status" value="1"/>
</dbReference>
<dbReference type="STRING" id="86105.NF27_BK00310"/>
<organism evidence="3 4">
    <name type="scientific">Candidatus Jidaibacter acanthamoebae</name>
    <dbReference type="NCBI Taxonomy" id="86105"/>
    <lineage>
        <taxon>Bacteria</taxon>
        <taxon>Pseudomonadati</taxon>
        <taxon>Pseudomonadota</taxon>
        <taxon>Alphaproteobacteria</taxon>
        <taxon>Rickettsiales</taxon>
        <taxon>Candidatus Midichloriaceae</taxon>
        <taxon>Candidatus Jidaibacter</taxon>
    </lineage>
</organism>
<comment type="catalytic activity">
    <reaction evidence="2">
        <text>N-terminal N-formyl-L-methionyl-[peptide] + H2O = N-terminal L-methionyl-[peptide] + formate</text>
        <dbReference type="Rhea" id="RHEA:24420"/>
        <dbReference type="Rhea" id="RHEA-COMP:10639"/>
        <dbReference type="Rhea" id="RHEA-COMP:10640"/>
        <dbReference type="ChEBI" id="CHEBI:15377"/>
        <dbReference type="ChEBI" id="CHEBI:15740"/>
        <dbReference type="ChEBI" id="CHEBI:49298"/>
        <dbReference type="ChEBI" id="CHEBI:64731"/>
        <dbReference type="EC" id="3.5.1.88"/>
    </reaction>
</comment>
<comment type="cofactor">
    <cofactor evidence="2">
        <name>Fe(2+)</name>
        <dbReference type="ChEBI" id="CHEBI:29033"/>
    </cofactor>
    <text evidence="2">Binds 1 Fe(2+) ion.</text>
</comment>
<dbReference type="PANTHER" id="PTHR10458:SF22">
    <property type="entry name" value="PEPTIDE DEFORMYLASE"/>
    <property type="match status" value="1"/>
</dbReference>
<dbReference type="GO" id="GO:0006412">
    <property type="term" value="P:translation"/>
    <property type="evidence" value="ECO:0007669"/>
    <property type="project" value="UniProtKB-UniRule"/>
</dbReference>
<feature type="binding site" evidence="2">
    <location>
        <position position="157"/>
    </location>
    <ligand>
        <name>Fe cation</name>
        <dbReference type="ChEBI" id="CHEBI:24875"/>
    </ligand>
</feature>
<dbReference type="SUPFAM" id="SSF56420">
    <property type="entry name" value="Peptide deformylase"/>
    <property type="match status" value="1"/>
</dbReference>
<dbReference type="GO" id="GO:0046872">
    <property type="term" value="F:metal ion binding"/>
    <property type="evidence" value="ECO:0007669"/>
    <property type="project" value="UniProtKB-KW"/>
</dbReference>
<dbReference type="AlphaFoldDB" id="A0A0C1R1E3"/>
<dbReference type="InterPro" id="IPR036821">
    <property type="entry name" value="Peptide_deformylase_sf"/>
</dbReference>
<keyword evidence="2" id="KW-0479">Metal-binding</keyword>
<accession>A0A0C1R1E3</accession>
<feature type="binding site" evidence="2">
    <location>
        <position position="161"/>
    </location>
    <ligand>
        <name>Fe cation</name>
        <dbReference type="ChEBI" id="CHEBI:24875"/>
    </ligand>
</feature>
<dbReference type="EMBL" id="JSWE01000036">
    <property type="protein sequence ID" value="KIE06110.1"/>
    <property type="molecule type" value="Genomic_DNA"/>
</dbReference>
<dbReference type="HAMAP" id="MF_00163">
    <property type="entry name" value="Pep_deformylase"/>
    <property type="match status" value="1"/>
</dbReference>
<dbReference type="InterPro" id="IPR023635">
    <property type="entry name" value="Peptide_deformylase"/>
</dbReference>
<feature type="active site" evidence="2">
    <location>
        <position position="158"/>
    </location>
</feature>
<protein>
    <recommendedName>
        <fullName evidence="2">Peptide deformylase</fullName>
        <shortName evidence="2">PDF</shortName>
        <ecNumber evidence="2">3.5.1.88</ecNumber>
    </recommendedName>
    <alternativeName>
        <fullName evidence="2">Polypeptide deformylase</fullName>
    </alternativeName>
</protein>
<proteinExistence type="inferred from homology"/>
<gene>
    <name evidence="3" type="primary">def_2</name>
    <name evidence="2" type="synonym">def</name>
    <name evidence="3" type="ORF">NF27_BK00310</name>
</gene>
<evidence type="ECO:0000256" key="2">
    <source>
        <dbReference type="HAMAP-Rule" id="MF_00163"/>
    </source>
</evidence>
<comment type="function">
    <text evidence="2">Removes the formyl group from the N-terminal Met of newly synthesized proteins. Requires at least a dipeptide for an efficient rate of reaction. N-terminal L-methionine is a prerequisite for activity but the enzyme has broad specificity at other positions.</text>
</comment>
<comment type="similarity">
    <text evidence="1 2">Belongs to the polypeptide deformylase family.</text>
</comment>
<name>A0A0C1R1E3_9RICK</name>
<dbReference type="EC" id="3.5.1.88" evidence="2"/>
<dbReference type="NCBIfam" id="TIGR00079">
    <property type="entry name" value="pept_deformyl"/>
    <property type="match status" value="1"/>
</dbReference>
<dbReference type="Gene3D" id="3.90.45.10">
    <property type="entry name" value="Peptide deformylase"/>
    <property type="match status" value="1"/>
</dbReference>
<dbReference type="PRINTS" id="PR01576">
    <property type="entry name" value="PDEFORMYLASE"/>
</dbReference>